<dbReference type="OrthoDB" id="9791067at2"/>
<dbReference type="InterPro" id="IPR016796">
    <property type="entry name" value="UCP021774"/>
</dbReference>
<dbReference type="Proteomes" id="UP000005695">
    <property type="component" value="Unassembled WGS sequence"/>
</dbReference>
<feature type="domain" description="DUF302" evidence="1">
    <location>
        <begin position="35"/>
        <end position="98"/>
    </location>
</feature>
<reference evidence="2" key="1">
    <citation type="submission" date="2006-05" db="EMBL/GenBank/DDBJ databases">
        <title>Annotation of the draft genome assembly of Desulfuromonas acetoxidans DSM 684.</title>
        <authorList>
            <consortium name="US DOE Joint Genome Institute (JGI-ORNL)"/>
            <person name="Larimer F."/>
            <person name="Land M."/>
            <person name="Hauser L."/>
        </authorList>
    </citation>
    <scope>NUCLEOTIDE SEQUENCE [LARGE SCALE GENOMIC DNA]</scope>
    <source>
        <strain evidence="2">DSM 684</strain>
    </source>
</reference>
<gene>
    <name evidence="2" type="ORF">Dace_1905</name>
</gene>
<keyword evidence="3" id="KW-1185">Reference proteome</keyword>
<dbReference type="Pfam" id="PF03625">
    <property type="entry name" value="DUF302"/>
    <property type="match status" value="1"/>
</dbReference>
<dbReference type="PANTHER" id="PTHR38342:SF1">
    <property type="entry name" value="SLR5037 PROTEIN"/>
    <property type="match status" value="1"/>
</dbReference>
<sequence length="132" mass="14515">MAYTFDTIVNKPFDEVIELVTAELKKEGFGILTEINVKATMKKKLEVDIPPYEILGACNPHFAHQAIQQEPKIGAMLPCNVIVRELAPEQVEVSAIDPIASMRAVNNPDLMNVADQVQSKLKKVIEALSAAD</sequence>
<reference evidence="2" key="2">
    <citation type="submission" date="2006-05" db="EMBL/GenBank/DDBJ databases">
        <title>Sequencing of the draft genome and assembly of Desulfuromonas acetoxidans DSM 684.</title>
        <authorList>
            <consortium name="US DOE Joint Genome Institute (JGI-PGF)"/>
            <person name="Copeland A."/>
            <person name="Lucas S."/>
            <person name="Lapidus A."/>
            <person name="Barry K."/>
            <person name="Detter J.C."/>
            <person name="Glavina del Rio T."/>
            <person name="Hammon N."/>
            <person name="Israni S."/>
            <person name="Dalin E."/>
            <person name="Tice H."/>
            <person name="Bruce D."/>
            <person name="Pitluck S."/>
            <person name="Richardson P."/>
        </authorList>
    </citation>
    <scope>NUCLEOTIDE SEQUENCE [LARGE SCALE GENOMIC DNA]</scope>
    <source>
        <strain evidence="2">DSM 684</strain>
    </source>
</reference>
<dbReference type="Gene3D" id="3.30.310.70">
    <property type="entry name" value="TT1751-like domain"/>
    <property type="match status" value="1"/>
</dbReference>
<evidence type="ECO:0000313" key="2">
    <source>
        <dbReference type="EMBL" id="EAT16441.1"/>
    </source>
</evidence>
<dbReference type="AlphaFoldDB" id="Q1K1E7"/>
<proteinExistence type="predicted"/>
<dbReference type="RefSeq" id="WP_005999114.1">
    <property type="nucleotide sequence ID" value="NZ_AAEW02000005.1"/>
</dbReference>
<name>Q1K1E7_DESA6</name>
<protein>
    <recommendedName>
        <fullName evidence="1">DUF302 domain-containing protein</fullName>
    </recommendedName>
</protein>
<dbReference type="InterPro" id="IPR005180">
    <property type="entry name" value="DUF302"/>
</dbReference>
<dbReference type="EMBL" id="AAEW02000005">
    <property type="protein sequence ID" value="EAT16441.1"/>
    <property type="molecule type" value="Genomic_DNA"/>
</dbReference>
<dbReference type="SUPFAM" id="SSF103247">
    <property type="entry name" value="TT1751-like"/>
    <property type="match status" value="1"/>
</dbReference>
<comment type="caution">
    <text evidence="2">The sequence shown here is derived from an EMBL/GenBank/DDBJ whole genome shotgun (WGS) entry which is preliminary data.</text>
</comment>
<dbReference type="PANTHER" id="PTHR38342">
    <property type="entry name" value="SLR5037 PROTEIN"/>
    <property type="match status" value="1"/>
</dbReference>
<evidence type="ECO:0000259" key="1">
    <source>
        <dbReference type="Pfam" id="PF03625"/>
    </source>
</evidence>
<organism evidence="2 3">
    <name type="scientific">Desulfuromonas acetoxidans (strain DSM 684 / 11070)</name>
    <dbReference type="NCBI Taxonomy" id="281689"/>
    <lineage>
        <taxon>Bacteria</taxon>
        <taxon>Pseudomonadati</taxon>
        <taxon>Thermodesulfobacteriota</taxon>
        <taxon>Desulfuromonadia</taxon>
        <taxon>Desulfuromonadales</taxon>
        <taxon>Desulfuromonadaceae</taxon>
        <taxon>Desulfuromonas</taxon>
    </lineage>
</organism>
<accession>Q1K1E7</accession>
<dbReference type="CDD" id="cd14797">
    <property type="entry name" value="DUF302"/>
    <property type="match status" value="1"/>
</dbReference>
<evidence type="ECO:0000313" key="3">
    <source>
        <dbReference type="Proteomes" id="UP000005695"/>
    </source>
</evidence>
<dbReference type="PIRSF" id="PIRSF021774">
    <property type="entry name" value="UCP021774"/>
    <property type="match status" value="1"/>
</dbReference>
<dbReference type="InterPro" id="IPR035923">
    <property type="entry name" value="TT1751-like_sf"/>
</dbReference>